<comment type="caution">
    <text evidence="1">The sequence shown here is derived from an EMBL/GenBank/DDBJ whole genome shotgun (WGS) entry which is preliminary data.</text>
</comment>
<sequence>MQVAIHFGTHGTEPERMIRTLMENRDWLLANGVEVVPPGRYKGVLDESLTSLRGGEASPAMEEVIYDALLESDNVRRMVLSQASLIGAPVRCLTDKGLFPQAGPRMRAVAGLFPSAEVEVSLAIQNPALQIPHLLSRLPDPPGVRALAGCDPRSLRWGPAMQRIVESMQGRRVIVWCYEDTPLVWPEAVRRIARMPADVPLKSGLAVLGDLLPPAGMVELREALTRAGPLTVAARRAIFAEMLGRHARPETIQQEILIPGWTQDLVDEITDAYEEDVAMIAALPGVEFLGP</sequence>
<organism evidence="1 2">
    <name type="scientific">Paracoccus solventivorans</name>
    <dbReference type="NCBI Taxonomy" id="53463"/>
    <lineage>
        <taxon>Bacteria</taxon>
        <taxon>Pseudomonadati</taxon>
        <taxon>Pseudomonadota</taxon>
        <taxon>Alphaproteobacteria</taxon>
        <taxon>Rhodobacterales</taxon>
        <taxon>Paracoccaceae</taxon>
        <taxon>Paracoccus</taxon>
    </lineage>
</organism>
<proteinExistence type="predicted"/>
<reference evidence="1 2" key="1">
    <citation type="journal article" date="2020" name="Biotechnol. Biofuels">
        <title>New insights from the biogas microbiome by comprehensive genome-resolved metagenomics of nearly 1600 species originating from multiple anaerobic digesters.</title>
        <authorList>
            <person name="Campanaro S."/>
            <person name="Treu L."/>
            <person name="Rodriguez-R L.M."/>
            <person name="Kovalovszki A."/>
            <person name="Ziels R.M."/>
            <person name="Maus I."/>
            <person name="Zhu X."/>
            <person name="Kougias P.G."/>
            <person name="Basile A."/>
            <person name="Luo G."/>
            <person name="Schluter A."/>
            <person name="Konstantinidis K.T."/>
            <person name="Angelidaki I."/>
        </authorList>
    </citation>
    <scope>NUCLEOTIDE SEQUENCE [LARGE SCALE GENOMIC DNA]</scope>
    <source>
        <strain evidence="1">AS04akNAM_125</strain>
    </source>
</reference>
<evidence type="ECO:0000313" key="2">
    <source>
        <dbReference type="Proteomes" id="UP000580830"/>
    </source>
</evidence>
<dbReference type="AlphaFoldDB" id="A0A832PNV8"/>
<name>A0A832PNV8_9RHOB</name>
<dbReference type="Proteomes" id="UP000580830">
    <property type="component" value="Unassembled WGS sequence"/>
</dbReference>
<accession>A0A832PNV8</accession>
<protein>
    <submittedName>
        <fullName evidence="1">Uncharacterized protein</fullName>
    </submittedName>
</protein>
<dbReference type="RefSeq" id="WP_303730391.1">
    <property type="nucleotide sequence ID" value="NZ_DULP01000142.1"/>
</dbReference>
<evidence type="ECO:0000313" key="1">
    <source>
        <dbReference type="EMBL" id="HHW34347.1"/>
    </source>
</evidence>
<gene>
    <name evidence="1" type="ORF">GXX24_09460</name>
</gene>
<dbReference type="EMBL" id="DULP01000142">
    <property type="protein sequence ID" value="HHW34347.1"/>
    <property type="molecule type" value="Genomic_DNA"/>
</dbReference>